<evidence type="ECO:0000256" key="2">
    <source>
        <dbReference type="ARBA" id="ARBA00022737"/>
    </source>
</evidence>
<evidence type="ECO:0000256" key="4">
    <source>
        <dbReference type="ARBA" id="ARBA00023125"/>
    </source>
</evidence>
<reference evidence="9" key="1">
    <citation type="submission" date="2023-05" db="EMBL/GenBank/DDBJ databases">
        <title>Nepenthes gracilis genome sequencing.</title>
        <authorList>
            <person name="Fukushima K."/>
        </authorList>
    </citation>
    <scope>NUCLEOTIDE SEQUENCE</scope>
    <source>
        <strain evidence="9">SING2019-196</strain>
    </source>
</reference>
<dbReference type="InterPro" id="IPR001005">
    <property type="entry name" value="SANT/Myb"/>
</dbReference>
<evidence type="ECO:0000256" key="7">
    <source>
        <dbReference type="SAM" id="MobiDB-lite"/>
    </source>
</evidence>
<feature type="domain" description="Myb-like" evidence="8">
    <location>
        <begin position="97"/>
        <end position="149"/>
    </location>
</feature>
<dbReference type="SMART" id="SM00717">
    <property type="entry name" value="SANT"/>
    <property type="match status" value="2"/>
</dbReference>
<keyword evidence="6" id="KW-0539">Nucleus</keyword>
<keyword evidence="3" id="KW-0805">Transcription regulation</keyword>
<dbReference type="CDD" id="cd12203">
    <property type="entry name" value="GT1"/>
    <property type="match status" value="1"/>
</dbReference>
<protein>
    <recommendedName>
        <fullName evidence="8">Myb-like domain-containing protein</fullName>
    </recommendedName>
</protein>
<feature type="compositionally biased region" description="Basic and acidic residues" evidence="7">
    <location>
        <begin position="210"/>
        <end position="231"/>
    </location>
</feature>
<comment type="subcellular location">
    <subcellularLocation>
        <location evidence="1">Nucleus</location>
    </subcellularLocation>
</comment>
<dbReference type="GO" id="GO:0006355">
    <property type="term" value="P:regulation of DNA-templated transcription"/>
    <property type="evidence" value="ECO:0007669"/>
    <property type="project" value="UniProtKB-ARBA"/>
</dbReference>
<organism evidence="9 10">
    <name type="scientific">Nepenthes gracilis</name>
    <name type="common">Slender pitcher plant</name>
    <dbReference type="NCBI Taxonomy" id="150966"/>
    <lineage>
        <taxon>Eukaryota</taxon>
        <taxon>Viridiplantae</taxon>
        <taxon>Streptophyta</taxon>
        <taxon>Embryophyta</taxon>
        <taxon>Tracheophyta</taxon>
        <taxon>Spermatophyta</taxon>
        <taxon>Magnoliopsida</taxon>
        <taxon>eudicotyledons</taxon>
        <taxon>Gunneridae</taxon>
        <taxon>Pentapetalae</taxon>
        <taxon>Caryophyllales</taxon>
        <taxon>Nepenthaceae</taxon>
        <taxon>Nepenthes</taxon>
    </lineage>
</organism>
<dbReference type="GO" id="GO:0005634">
    <property type="term" value="C:nucleus"/>
    <property type="evidence" value="ECO:0007669"/>
    <property type="project" value="UniProtKB-SubCell"/>
</dbReference>
<feature type="region of interest" description="Disordered" evidence="7">
    <location>
        <begin position="195"/>
        <end position="231"/>
    </location>
</feature>
<dbReference type="GO" id="GO:0003677">
    <property type="term" value="F:DNA binding"/>
    <property type="evidence" value="ECO:0007669"/>
    <property type="project" value="UniProtKB-KW"/>
</dbReference>
<evidence type="ECO:0000256" key="6">
    <source>
        <dbReference type="ARBA" id="ARBA00023242"/>
    </source>
</evidence>
<dbReference type="InterPro" id="IPR044822">
    <property type="entry name" value="Myb_DNA-bind_4"/>
</dbReference>
<evidence type="ECO:0000313" key="10">
    <source>
        <dbReference type="Proteomes" id="UP001279734"/>
    </source>
</evidence>
<keyword evidence="4" id="KW-0238">DNA-binding</keyword>
<keyword evidence="10" id="KW-1185">Reference proteome</keyword>
<keyword evidence="5" id="KW-0804">Transcription</keyword>
<sequence length="549" mass="63299">MFDGVQDQFHHFLATSRVDNSTNSLPLPLSFSLYGSSSPTFPAFDVSFTPHPQLSIPATHLMQPLLQKDEEEKEESGLLSTSLVLERGRLMPEAIDPWSNEEVLALLKIRSSMENWFPYFTWELVSRKMGDLGFKRSAENCKEKFEEESRYLNNINCTKNYRLFGELEELYRGDHHQQQQQQNPQSFSHEKITNQASGVQHEEEDNVGQRVEDESRADKNVEEQGHSVDGHEKMMEKTAESLRKRKRNSKKLELFKGFCESIVNRMMAHQEELHSKIIEDMVKRDEEKIAREEAWKKQEMERIRKEMEFRAHEQAIAGDRQAKIIEFLKKFTSNTSFEDQSQSLGEKTETSLSKKTINNSTLASTQNPSTIQNLPTSSSIDDKNQAPQNPNSTSTQDNQSAPTLFPLRESLKNPSLSKVNGERVDIGKRWPRDEVQALINIKCSLHRNGDDREGNSKGPLWERISKEMLNLGFKRSAKRCKEKWENINKYFRKTKDNKKRSVGSRTCPYFHQLSYLYSQGTIMGSSDRPENCPSSPENRLPETSYGSVV</sequence>
<dbReference type="Pfam" id="PF13837">
    <property type="entry name" value="Myb_DNA-bind_4"/>
    <property type="match status" value="2"/>
</dbReference>
<feature type="region of interest" description="Disordered" evidence="7">
    <location>
        <begin position="524"/>
        <end position="549"/>
    </location>
</feature>
<evidence type="ECO:0000256" key="1">
    <source>
        <dbReference type="ARBA" id="ARBA00004123"/>
    </source>
</evidence>
<evidence type="ECO:0000256" key="3">
    <source>
        <dbReference type="ARBA" id="ARBA00023015"/>
    </source>
</evidence>
<dbReference type="PANTHER" id="PTHR21654:SF61">
    <property type="entry name" value="TRIHELIX TRANSCRIPTION FACTOR GTL2"/>
    <property type="match status" value="1"/>
</dbReference>
<evidence type="ECO:0000259" key="8">
    <source>
        <dbReference type="PROSITE" id="PS50090"/>
    </source>
</evidence>
<dbReference type="EMBL" id="BSYO01000001">
    <property type="protein sequence ID" value="GMG99612.1"/>
    <property type="molecule type" value="Genomic_DNA"/>
</dbReference>
<proteinExistence type="predicted"/>
<dbReference type="Gene3D" id="1.10.10.60">
    <property type="entry name" value="Homeodomain-like"/>
    <property type="match status" value="2"/>
</dbReference>
<dbReference type="FunFam" id="1.10.10.60:FF:000061">
    <property type="entry name" value="Trihelix transcription factor GT-2"/>
    <property type="match status" value="2"/>
</dbReference>
<name>A0AAD3RXL0_NEPGR</name>
<feature type="domain" description="Myb-like" evidence="8">
    <location>
        <begin position="429"/>
        <end position="488"/>
    </location>
</feature>
<evidence type="ECO:0000313" key="9">
    <source>
        <dbReference type="EMBL" id="GMG99612.1"/>
    </source>
</evidence>
<comment type="caution">
    <text evidence="9">The sequence shown here is derived from an EMBL/GenBank/DDBJ whole genome shotgun (WGS) entry which is preliminary data.</text>
</comment>
<keyword evidence="2" id="KW-0677">Repeat</keyword>
<dbReference type="AlphaFoldDB" id="A0AAD3RXL0"/>
<dbReference type="Proteomes" id="UP001279734">
    <property type="component" value="Unassembled WGS sequence"/>
</dbReference>
<dbReference type="PANTHER" id="PTHR21654">
    <property type="entry name" value="FI21293P1"/>
    <property type="match status" value="1"/>
</dbReference>
<evidence type="ECO:0000256" key="5">
    <source>
        <dbReference type="ARBA" id="ARBA00023163"/>
    </source>
</evidence>
<accession>A0AAD3RXL0</accession>
<gene>
    <name evidence="9" type="ORF">Nepgr_001452</name>
</gene>
<dbReference type="PROSITE" id="PS50090">
    <property type="entry name" value="MYB_LIKE"/>
    <property type="match status" value="2"/>
</dbReference>
<feature type="region of interest" description="Disordered" evidence="7">
    <location>
        <begin position="336"/>
        <end position="401"/>
    </location>
</feature>